<proteinExistence type="predicted"/>
<dbReference type="EMBL" id="JANSUY010000002">
    <property type="protein sequence ID" value="MCR9014172.1"/>
    <property type="molecule type" value="Genomic_DNA"/>
</dbReference>
<protein>
    <submittedName>
        <fullName evidence="2">Uncharacterized protein</fullName>
    </submittedName>
</protein>
<sequence length="165" mass="18112">MKSISVFLLLLFVNNNIQAQNNPRISYRENLFGNHVYLADGEKVKASEIEKIMGAFPEDAEAFSKANQKMAVGETLRLGGWILAAGSLVYLFSGDFTQQRVLISGGMMLGAATITTIAFPMKRNGKRETSDAIEIYNYKAVRGIGDRPSLQFKLSPLAAGLTLNF</sequence>
<organism evidence="2 3">
    <name type="scientific">Aquiflexum gelatinilyticum</name>
    <dbReference type="NCBI Taxonomy" id="2961943"/>
    <lineage>
        <taxon>Bacteria</taxon>
        <taxon>Pseudomonadati</taxon>
        <taxon>Bacteroidota</taxon>
        <taxon>Cytophagia</taxon>
        <taxon>Cytophagales</taxon>
        <taxon>Cyclobacteriaceae</taxon>
        <taxon>Aquiflexum</taxon>
    </lineage>
</organism>
<dbReference type="RefSeq" id="WP_258422064.1">
    <property type="nucleotide sequence ID" value="NZ_JANSUY010000002.1"/>
</dbReference>
<evidence type="ECO:0000256" key="1">
    <source>
        <dbReference type="SAM" id="SignalP"/>
    </source>
</evidence>
<reference evidence="2" key="1">
    <citation type="submission" date="2022-08" db="EMBL/GenBank/DDBJ databases">
        <authorList>
            <person name="Zhang D."/>
        </authorList>
    </citation>
    <scope>NUCLEOTIDE SEQUENCE</scope>
    <source>
        <strain evidence="2">XJ19-11</strain>
    </source>
</reference>
<comment type="caution">
    <text evidence="2">The sequence shown here is derived from an EMBL/GenBank/DDBJ whole genome shotgun (WGS) entry which is preliminary data.</text>
</comment>
<name>A0A9X2P623_9BACT</name>
<keyword evidence="3" id="KW-1185">Reference proteome</keyword>
<dbReference type="Proteomes" id="UP001142175">
    <property type="component" value="Unassembled WGS sequence"/>
</dbReference>
<dbReference type="AlphaFoldDB" id="A0A9X2P623"/>
<evidence type="ECO:0000313" key="2">
    <source>
        <dbReference type="EMBL" id="MCR9014172.1"/>
    </source>
</evidence>
<gene>
    <name evidence="2" type="ORF">NU887_03940</name>
</gene>
<feature type="chain" id="PRO_5040998587" evidence="1">
    <location>
        <begin position="20"/>
        <end position="165"/>
    </location>
</feature>
<feature type="signal peptide" evidence="1">
    <location>
        <begin position="1"/>
        <end position="19"/>
    </location>
</feature>
<accession>A0A9X2P623</accession>
<evidence type="ECO:0000313" key="3">
    <source>
        <dbReference type="Proteomes" id="UP001142175"/>
    </source>
</evidence>
<keyword evidence="1" id="KW-0732">Signal</keyword>